<gene>
    <name evidence="1" type="ordered locus">UCYN_07580</name>
</gene>
<organism evidence="2">
    <name type="scientific">Atelocyanobacterium thalassa (isolate ALOHA)</name>
    <dbReference type="NCBI Taxonomy" id="1453429"/>
    <lineage>
        <taxon>Bacteria</taxon>
        <taxon>Bacillati</taxon>
        <taxon>Cyanobacteriota</taxon>
        <taxon>Cyanophyceae</taxon>
        <taxon>Oscillatoriophycideae</taxon>
        <taxon>Chroococcales</taxon>
        <taxon>Aphanothecaceae</taxon>
        <taxon>Candidatus Atelocyanobacterium</taxon>
        <taxon>Candidatus Atelocyanobacterium thalassae</taxon>
    </lineage>
</organism>
<dbReference type="Proteomes" id="UP000001405">
    <property type="component" value="Chromosome"/>
</dbReference>
<dbReference type="Pfam" id="PF05542">
    <property type="entry name" value="DUF760"/>
    <property type="match status" value="1"/>
</dbReference>
<dbReference type="PANTHER" id="PTHR33598">
    <property type="entry name" value="OS02G0833400 PROTEIN"/>
    <property type="match status" value="1"/>
</dbReference>
<dbReference type="EMBL" id="CP001842">
    <property type="protein sequence ID" value="ADB95452.1"/>
    <property type="molecule type" value="Genomic_DNA"/>
</dbReference>
<dbReference type="OrthoDB" id="461768at2"/>
<protein>
    <recommendedName>
        <fullName evidence="3">DUF760 domain-containing protein</fullName>
    </recommendedName>
</protein>
<dbReference type="AlphaFoldDB" id="D3EPQ2"/>
<dbReference type="PATRIC" id="fig|713887.8.peg.709"/>
<name>D3EPQ2_ATETH</name>
<dbReference type="HOGENOM" id="CLU_141457_1_0_3"/>
<reference evidence="1 2" key="1">
    <citation type="journal article" date="2010" name="Nature">
        <title>Metabolic streamlining in an open-ocean nitrogen-fixing cyanobacterium.</title>
        <authorList>
            <person name="Tripp H.J."/>
            <person name="Bench S.R."/>
            <person name="Turk K.A."/>
            <person name="Foster R.A."/>
            <person name="Desany B.A."/>
            <person name="Niazi F."/>
            <person name="Affourtit J.P."/>
            <person name="Zehr J.P."/>
        </authorList>
    </citation>
    <scope>NUCLEOTIDE SEQUENCE [LARGE SCALE GENOMIC DNA]</scope>
    <source>
        <strain evidence="2">ALOHA</strain>
    </source>
</reference>
<sequence length="120" mass="13470">MVFNFDFLSEEQEPNPLIQYLKQQQPETLSRIAQSASPEIQQIITKNVQGLLGMLSSGDFNIQIATDRENLASLLASAMMTGYFLSQMEQRKNLEVNFSTAEFLNSNSSSNQAETKKEEG</sequence>
<dbReference type="STRING" id="1453429.UCYN_07580"/>
<evidence type="ECO:0000313" key="2">
    <source>
        <dbReference type="Proteomes" id="UP000001405"/>
    </source>
</evidence>
<dbReference type="PANTHER" id="PTHR33598:SF2">
    <property type="entry name" value="MAR-BINDING FILAMENT-LIKE PROTEIN"/>
    <property type="match status" value="1"/>
</dbReference>
<dbReference type="KEGG" id="cyu:UCYN_07580"/>
<proteinExistence type="predicted"/>
<dbReference type="InterPro" id="IPR008479">
    <property type="entry name" value="DUF760"/>
</dbReference>
<evidence type="ECO:0008006" key="3">
    <source>
        <dbReference type="Google" id="ProtNLM"/>
    </source>
</evidence>
<accession>D3EPQ2</accession>
<dbReference type="RefSeq" id="WP_012954139.1">
    <property type="nucleotide sequence ID" value="NC_013771.1"/>
</dbReference>
<evidence type="ECO:0000313" key="1">
    <source>
        <dbReference type="EMBL" id="ADB95452.1"/>
    </source>
</evidence>
<keyword evidence="2" id="KW-1185">Reference proteome</keyword>